<dbReference type="InterPro" id="IPR048395">
    <property type="entry name" value="Glyco_hydro_31_C"/>
</dbReference>
<proteinExistence type="inferred from homology"/>
<accession>A0ABP0CS71</accession>
<feature type="domain" description="Glycoside hydrolase family 31 N-terminal" evidence="7">
    <location>
        <begin position="55"/>
        <end position="240"/>
    </location>
</feature>
<protein>
    <recommendedName>
        <fullName evidence="11">Alpha-D-xyloside xylohydrolase</fullName>
    </recommendedName>
</protein>
<dbReference type="Pfam" id="PF01055">
    <property type="entry name" value="Glyco_hydro_31_2nd"/>
    <property type="match status" value="1"/>
</dbReference>
<evidence type="ECO:0000259" key="7">
    <source>
        <dbReference type="Pfam" id="PF13802"/>
    </source>
</evidence>
<dbReference type="EMBL" id="CAWUHD010000133">
    <property type="protein sequence ID" value="CAK7234390.1"/>
    <property type="molecule type" value="Genomic_DNA"/>
</dbReference>
<keyword evidence="10" id="KW-1185">Reference proteome</keyword>
<feature type="domain" description="Glycosyl hydrolase family 31 C-terminal" evidence="8">
    <location>
        <begin position="620"/>
        <end position="703"/>
    </location>
</feature>
<dbReference type="Gene3D" id="2.60.40.1760">
    <property type="entry name" value="glycosyl hydrolase (family 31)"/>
    <property type="match status" value="1"/>
</dbReference>
<dbReference type="Pfam" id="PF13802">
    <property type="entry name" value="Gal_mutarotas_2"/>
    <property type="match status" value="1"/>
</dbReference>
<reference evidence="9 10" key="1">
    <citation type="submission" date="2024-01" db="EMBL/GenBank/DDBJ databases">
        <authorList>
            <person name="Allen C."/>
            <person name="Tagirdzhanova G."/>
        </authorList>
    </citation>
    <scope>NUCLEOTIDE SEQUENCE [LARGE SCALE GENOMIC DNA]</scope>
</reference>
<feature type="region of interest" description="Disordered" evidence="5">
    <location>
        <begin position="82"/>
        <end position="104"/>
    </location>
</feature>
<dbReference type="InterPro" id="IPR000322">
    <property type="entry name" value="Glyco_hydro_31_TIM"/>
</dbReference>
<dbReference type="InterPro" id="IPR025887">
    <property type="entry name" value="Glyco_hydro_31_N_dom"/>
</dbReference>
<dbReference type="InterPro" id="IPR013780">
    <property type="entry name" value="Glyco_hydro_b"/>
</dbReference>
<gene>
    <name evidence="9" type="ORF">SEUCBS140593_008927</name>
</gene>
<dbReference type="SUPFAM" id="SSF74650">
    <property type="entry name" value="Galactose mutarotase-like"/>
    <property type="match status" value="1"/>
</dbReference>
<evidence type="ECO:0000259" key="8">
    <source>
        <dbReference type="Pfam" id="PF21365"/>
    </source>
</evidence>
<evidence type="ECO:0000259" key="6">
    <source>
        <dbReference type="Pfam" id="PF01055"/>
    </source>
</evidence>
<dbReference type="NCBIfam" id="NF007940">
    <property type="entry name" value="PRK10658.1"/>
    <property type="match status" value="1"/>
</dbReference>
<dbReference type="InterPro" id="IPR011013">
    <property type="entry name" value="Gal_mutarotase_sf_dom"/>
</dbReference>
<comment type="similarity">
    <text evidence="1 4">Belongs to the glycosyl hydrolase 31 family.</text>
</comment>
<sequence length="807" mass="88520">MKVRDGFWTMADGLLAEYAEEVYSVTPVENGVQLLCPTKKIWSRGDTLNTPTITVTIKAEMEGVLSVEAVHWAGAQRKGPELELFPAGKPTAEGQVSKDDKTGDTTVTAGSLAATVSGAAHTFQIRFHPADASPDDIDAQLTSLEARSVGYAVSPVVSSRLRTEDMRDKTHHMFTQSELGVGEGVYGLGERFGAFNKVGQEVKLWNADGGTSSEQAYKNVSFWLSGRGYGVLVDTPGKVELEVGSACSNRVETVVEGQRLRWLLVAGPSPKDVLRRLSVLAGQAPSVPSWSLGLWLTTSFTTDYDENTVRGFLTGMRKRNIAVDVFHYDCFWMRAFAWTDFLFDSERFPDPAGQIARLKADGLCRKVCVWINPYIAQHGEAFAHAAKHGYLLKRPNGDVWQWDLWQAGMALVDFTNPEACEWYAKCLEGLLDLGVDAFKTDFGERIPTTDVQWHDRSVDPERMHNFYAHAYNKVVHDVLVKRFGEGEAVLFARSACLGGQRFPVHWGGDCESTPAGMAQSIRGGLSLGLCGFAYWSVDIGGFEGAPPPWIYKRWVAWGLLCSHSRLHGSNAYRVPWLVDDDDQTPSGCSATVARWSSLKTRLVPYLLAQAQASRTAGLPVSLRAMLVEFPEDPTSWNLDRQFLLGDRLLVAPVFSASGHVEFYLPAGKWTNFFTNETRQGPGWFREHHGFASLPLYVRENTILVLGPAKTKNIAGAIKEAGEATEADASSPTGAVYDYISDVEVVLYHVQPGAQADVVSADGSSLGRLHIDDDGKLVGTDVFTGNVTVSNNERVLDDAFATEGVKLL</sequence>
<evidence type="ECO:0000256" key="4">
    <source>
        <dbReference type="RuleBase" id="RU361185"/>
    </source>
</evidence>
<evidence type="ECO:0008006" key="11">
    <source>
        <dbReference type="Google" id="ProtNLM"/>
    </source>
</evidence>
<dbReference type="Gene3D" id="3.20.20.80">
    <property type="entry name" value="Glycosidases"/>
    <property type="match status" value="1"/>
</dbReference>
<evidence type="ECO:0000256" key="5">
    <source>
        <dbReference type="SAM" id="MobiDB-lite"/>
    </source>
</evidence>
<evidence type="ECO:0000256" key="2">
    <source>
        <dbReference type="ARBA" id="ARBA00022801"/>
    </source>
</evidence>
<dbReference type="Pfam" id="PF21365">
    <property type="entry name" value="Glyco_hydro_31_3rd"/>
    <property type="match status" value="1"/>
</dbReference>
<evidence type="ECO:0000256" key="1">
    <source>
        <dbReference type="ARBA" id="ARBA00007806"/>
    </source>
</evidence>
<name>A0ABP0CS71_9PEZI</name>
<dbReference type="Gene3D" id="2.60.40.1180">
    <property type="entry name" value="Golgi alpha-mannosidase II"/>
    <property type="match status" value="1"/>
</dbReference>
<dbReference type="PANTHER" id="PTHR43053">
    <property type="entry name" value="GLYCOSIDASE FAMILY 31"/>
    <property type="match status" value="1"/>
</dbReference>
<evidence type="ECO:0000313" key="10">
    <source>
        <dbReference type="Proteomes" id="UP001642482"/>
    </source>
</evidence>
<dbReference type="Proteomes" id="UP001642482">
    <property type="component" value="Unassembled WGS sequence"/>
</dbReference>
<evidence type="ECO:0000313" key="9">
    <source>
        <dbReference type="EMBL" id="CAK7234390.1"/>
    </source>
</evidence>
<dbReference type="SUPFAM" id="SSF51445">
    <property type="entry name" value="(Trans)glycosidases"/>
    <property type="match status" value="1"/>
</dbReference>
<dbReference type="PANTHER" id="PTHR43053:SF4">
    <property type="entry name" value="MYOGENESIS-REGULATING GLYCOSIDASE"/>
    <property type="match status" value="1"/>
</dbReference>
<dbReference type="CDD" id="cd14752">
    <property type="entry name" value="GH31_N"/>
    <property type="match status" value="1"/>
</dbReference>
<keyword evidence="2 4" id="KW-0378">Hydrolase</keyword>
<dbReference type="CDD" id="cd06593">
    <property type="entry name" value="GH31_xylosidase_YicI"/>
    <property type="match status" value="1"/>
</dbReference>
<dbReference type="InterPro" id="IPR050985">
    <property type="entry name" value="Alpha-glycosidase_related"/>
</dbReference>
<feature type="domain" description="Glycoside hydrolase family 31 TIM barrel" evidence="6">
    <location>
        <begin position="285"/>
        <end position="607"/>
    </location>
</feature>
<evidence type="ECO:0000256" key="3">
    <source>
        <dbReference type="ARBA" id="ARBA00023295"/>
    </source>
</evidence>
<keyword evidence="3 4" id="KW-0326">Glycosidase</keyword>
<dbReference type="InterPro" id="IPR017853">
    <property type="entry name" value="GH"/>
</dbReference>
<organism evidence="9 10">
    <name type="scientific">Sporothrix eucalyptigena</name>
    <dbReference type="NCBI Taxonomy" id="1812306"/>
    <lineage>
        <taxon>Eukaryota</taxon>
        <taxon>Fungi</taxon>
        <taxon>Dikarya</taxon>
        <taxon>Ascomycota</taxon>
        <taxon>Pezizomycotina</taxon>
        <taxon>Sordariomycetes</taxon>
        <taxon>Sordariomycetidae</taxon>
        <taxon>Ophiostomatales</taxon>
        <taxon>Ophiostomataceae</taxon>
        <taxon>Sporothrix</taxon>
    </lineage>
</organism>
<dbReference type="SUPFAM" id="SSF51011">
    <property type="entry name" value="Glycosyl hydrolase domain"/>
    <property type="match status" value="1"/>
</dbReference>
<comment type="caution">
    <text evidence="9">The sequence shown here is derived from an EMBL/GenBank/DDBJ whole genome shotgun (WGS) entry which is preliminary data.</text>
</comment>